<keyword evidence="4 6" id="KW-0732">Signal</keyword>
<evidence type="ECO:0000256" key="5">
    <source>
        <dbReference type="ARBA" id="ARBA00023180"/>
    </source>
</evidence>
<comment type="caution">
    <text evidence="7">The sequence shown here is derived from an EMBL/GenBank/DDBJ whole genome shotgun (WGS) entry which is preliminary data.</text>
</comment>
<keyword evidence="5" id="KW-0325">Glycoprotein</keyword>
<dbReference type="PROSITE" id="PS51257">
    <property type="entry name" value="PROKAR_LIPOPROTEIN"/>
    <property type="match status" value="1"/>
</dbReference>
<reference evidence="7 8" key="1">
    <citation type="journal article" date="2017" name="Curr. Biol.">
        <title>The Evolution of Venom by Co-option of Single-Copy Genes.</title>
        <authorList>
            <person name="Martinson E.O."/>
            <person name="Mrinalini"/>
            <person name="Kelkar Y.D."/>
            <person name="Chang C.H."/>
            <person name="Werren J.H."/>
        </authorList>
    </citation>
    <scope>NUCLEOTIDE SEQUENCE [LARGE SCALE GENOMIC DNA]</scope>
    <source>
        <strain evidence="7 8">Alberta</strain>
        <tissue evidence="7">Whole body</tissue>
    </source>
</reference>
<keyword evidence="3" id="KW-0964">Secreted</keyword>
<evidence type="ECO:0000256" key="2">
    <source>
        <dbReference type="ARBA" id="ARBA00005679"/>
    </source>
</evidence>
<evidence type="ECO:0000313" key="8">
    <source>
        <dbReference type="Proteomes" id="UP000215335"/>
    </source>
</evidence>
<organism evidence="7 8">
    <name type="scientific">Trichomalopsis sarcophagae</name>
    <dbReference type="NCBI Taxonomy" id="543379"/>
    <lineage>
        <taxon>Eukaryota</taxon>
        <taxon>Metazoa</taxon>
        <taxon>Ecdysozoa</taxon>
        <taxon>Arthropoda</taxon>
        <taxon>Hexapoda</taxon>
        <taxon>Insecta</taxon>
        <taxon>Pterygota</taxon>
        <taxon>Neoptera</taxon>
        <taxon>Endopterygota</taxon>
        <taxon>Hymenoptera</taxon>
        <taxon>Apocrita</taxon>
        <taxon>Proctotrupomorpha</taxon>
        <taxon>Chalcidoidea</taxon>
        <taxon>Pteromalidae</taxon>
        <taxon>Pteromalinae</taxon>
        <taxon>Trichomalopsis</taxon>
    </lineage>
</organism>
<evidence type="ECO:0000256" key="1">
    <source>
        <dbReference type="ARBA" id="ARBA00004613"/>
    </source>
</evidence>
<dbReference type="Proteomes" id="UP000215335">
    <property type="component" value="Unassembled WGS sequence"/>
</dbReference>
<dbReference type="OrthoDB" id="958254at2759"/>
<proteinExistence type="inferred from homology"/>
<dbReference type="EMBL" id="NNAY01000558">
    <property type="protein sequence ID" value="OXU27671.1"/>
    <property type="molecule type" value="Genomic_DNA"/>
</dbReference>
<dbReference type="GO" id="GO:0005576">
    <property type="term" value="C:extracellular region"/>
    <property type="evidence" value="ECO:0007669"/>
    <property type="project" value="UniProtKB-SubCell"/>
</dbReference>
<dbReference type="PANTHER" id="PTHR13234">
    <property type="entry name" value="GAMMA-INTERFERON INDUCIBLE LYSOSOMAL THIOL REDUCTASE GILT"/>
    <property type="match status" value="1"/>
</dbReference>
<gene>
    <name evidence="7" type="ORF">TSAR_003742</name>
</gene>
<evidence type="ECO:0000256" key="6">
    <source>
        <dbReference type="SAM" id="SignalP"/>
    </source>
</evidence>
<accession>A0A232F9Z4</accession>
<keyword evidence="8" id="KW-1185">Reference proteome</keyword>
<evidence type="ECO:0000256" key="3">
    <source>
        <dbReference type="ARBA" id="ARBA00022525"/>
    </source>
</evidence>
<comment type="subcellular location">
    <subcellularLocation>
        <location evidence="1">Secreted</location>
    </subcellularLocation>
</comment>
<evidence type="ECO:0008006" key="9">
    <source>
        <dbReference type="Google" id="ProtNLM"/>
    </source>
</evidence>
<dbReference type="PANTHER" id="PTHR13234:SF8">
    <property type="entry name" value="GAMMA-INTERFERON-INDUCIBLE LYSOSOMAL THIOL REDUCTASE"/>
    <property type="match status" value="1"/>
</dbReference>
<dbReference type="InterPro" id="IPR004911">
    <property type="entry name" value="Interferon-induced_GILT"/>
</dbReference>
<feature type="signal peptide" evidence="6">
    <location>
        <begin position="1"/>
        <end position="23"/>
    </location>
</feature>
<dbReference type="GO" id="GO:0016671">
    <property type="term" value="F:oxidoreductase activity, acting on a sulfur group of donors, disulfide as acceptor"/>
    <property type="evidence" value="ECO:0007669"/>
    <property type="project" value="InterPro"/>
</dbReference>
<name>A0A232F9Z4_9HYME</name>
<dbReference type="Pfam" id="PF03227">
    <property type="entry name" value="GILT"/>
    <property type="match status" value="1"/>
</dbReference>
<sequence length="218" mass="23945">MNCRLSIVFVALAAFGCLSSAAGEKLTVDVYYESLCPDSIYFITKELAPAYNDLKSFINVNFVPFGKASWVVGEQSKRTEFTCQHGPNECRGNRVQACALYEIEQTIKDEDQQQQKKVDVVNCVMGSRNPASAVLQCAERNGLSTGSVQKIQSCARTDLGSQLLVAQGEKTKAFESPLTFVPTIVINGEKKSEAFRNFANTVCQLIPDDEKPSACSQY</sequence>
<protein>
    <recommendedName>
        <fullName evidence="9">Gamma-interferon-inducible lysosomal thiol reductase</fullName>
    </recommendedName>
</protein>
<comment type="similarity">
    <text evidence="2">Belongs to the GILT family.</text>
</comment>
<dbReference type="STRING" id="543379.A0A232F9Z4"/>
<dbReference type="AlphaFoldDB" id="A0A232F9Z4"/>
<evidence type="ECO:0000313" key="7">
    <source>
        <dbReference type="EMBL" id="OXU27671.1"/>
    </source>
</evidence>
<dbReference type="Gene3D" id="3.40.30.10">
    <property type="entry name" value="Glutaredoxin"/>
    <property type="match status" value="1"/>
</dbReference>
<evidence type="ECO:0000256" key="4">
    <source>
        <dbReference type="ARBA" id="ARBA00022729"/>
    </source>
</evidence>
<feature type="chain" id="PRO_5012895601" description="Gamma-interferon-inducible lysosomal thiol reductase" evidence="6">
    <location>
        <begin position="24"/>
        <end position="218"/>
    </location>
</feature>